<dbReference type="InterPro" id="IPR015637">
    <property type="entry name" value="MUG/TDG"/>
</dbReference>
<evidence type="ECO:0000256" key="1">
    <source>
        <dbReference type="ARBA" id="ARBA00004123"/>
    </source>
</evidence>
<dbReference type="EMBL" id="JRES01001449">
    <property type="protein sequence ID" value="KNC22862.1"/>
    <property type="molecule type" value="Genomic_DNA"/>
</dbReference>
<dbReference type="OMA" id="HQMQHPN"/>
<evidence type="ECO:0000256" key="7">
    <source>
        <dbReference type="ARBA" id="ARBA00023015"/>
    </source>
</evidence>
<feature type="compositionally biased region" description="Polar residues" evidence="18">
    <location>
        <begin position="659"/>
        <end position="673"/>
    </location>
</feature>
<feature type="region of interest" description="Disordered" evidence="18">
    <location>
        <begin position="1492"/>
        <end position="1512"/>
    </location>
</feature>
<feature type="compositionally biased region" description="Polar residues" evidence="18">
    <location>
        <begin position="786"/>
        <end position="799"/>
    </location>
</feature>
<gene>
    <name evidence="20" type="ORF">FF38_00922</name>
</gene>
<evidence type="ECO:0000256" key="9">
    <source>
        <dbReference type="ARBA" id="ARBA00023163"/>
    </source>
</evidence>
<feature type="compositionally biased region" description="Basic residues" evidence="18">
    <location>
        <begin position="775"/>
        <end position="785"/>
    </location>
</feature>
<dbReference type="EC" id="3.2.2.29" evidence="15"/>
<feature type="compositionally biased region" description="Polar residues" evidence="18">
    <location>
        <begin position="1368"/>
        <end position="1397"/>
    </location>
</feature>
<feature type="region of interest" description="Disordered" evidence="18">
    <location>
        <begin position="1857"/>
        <end position="1892"/>
    </location>
</feature>
<keyword evidence="11" id="KW-0539">Nucleus</keyword>
<feature type="compositionally biased region" description="Polar residues" evidence="18">
    <location>
        <begin position="635"/>
        <end position="648"/>
    </location>
</feature>
<feature type="region of interest" description="Disordered" evidence="18">
    <location>
        <begin position="1909"/>
        <end position="1938"/>
    </location>
</feature>
<proteinExistence type="inferred from homology"/>
<keyword evidence="8" id="KW-0010">Activator</keyword>
<feature type="compositionally biased region" description="Polar residues" evidence="18">
    <location>
        <begin position="1685"/>
        <end position="1694"/>
    </location>
</feature>
<evidence type="ECO:0000256" key="13">
    <source>
        <dbReference type="ARBA" id="ARBA00061261"/>
    </source>
</evidence>
<dbReference type="SMART" id="SM00986">
    <property type="entry name" value="UDG"/>
    <property type="match status" value="1"/>
</dbReference>
<dbReference type="Proteomes" id="UP000037069">
    <property type="component" value="Unassembled WGS sequence"/>
</dbReference>
<feature type="compositionally biased region" description="Basic and acidic residues" evidence="18">
    <location>
        <begin position="222"/>
        <end position="238"/>
    </location>
</feature>
<keyword evidence="4" id="KW-0378">Hydrolase</keyword>
<dbReference type="PANTHER" id="PTHR12159:SF9">
    <property type="entry name" value="G_T MISMATCH-SPECIFIC THYMINE DNA GLYCOSYLASE"/>
    <property type="match status" value="1"/>
</dbReference>
<feature type="region of interest" description="Disordered" evidence="18">
    <location>
        <begin position="208"/>
        <end position="261"/>
    </location>
</feature>
<dbReference type="CDD" id="cd10028">
    <property type="entry name" value="UDG-F2_TDG_MUG"/>
    <property type="match status" value="1"/>
</dbReference>
<evidence type="ECO:0000259" key="19">
    <source>
        <dbReference type="SMART" id="SM00986"/>
    </source>
</evidence>
<feature type="region of interest" description="Disordered" evidence="18">
    <location>
        <begin position="1731"/>
        <end position="1761"/>
    </location>
</feature>
<dbReference type="GO" id="GO:0005654">
    <property type="term" value="C:nucleoplasm"/>
    <property type="evidence" value="ECO:0007669"/>
    <property type="project" value="UniProtKB-ARBA"/>
</dbReference>
<name>A0A0L0BS42_LUCCU</name>
<organism evidence="20 21">
    <name type="scientific">Lucilia cuprina</name>
    <name type="common">Green bottle fly</name>
    <name type="synonym">Australian sheep blowfly</name>
    <dbReference type="NCBI Taxonomy" id="7375"/>
    <lineage>
        <taxon>Eukaryota</taxon>
        <taxon>Metazoa</taxon>
        <taxon>Ecdysozoa</taxon>
        <taxon>Arthropoda</taxon>
        <taxon>Hexapoda</taxon>
        <taxon>Insecta</taxon>
        <taxon>Pterygota</taxon>
        <taxon>Neoptera</taxon>
        <taxon>Endopterygota</taxon>
        <taxon>Diptera</taxon>
        <taxon>Brachycera</taxon>
        <taxon>Muscomorpha</taxon>
        <taxon>Oestroidea</taxon>
        <taxon>Calliphoridae</taxon>
        <taxon>Luciliinae</taxon>
        <taxon>Lucilia</taxon>
    </lineage>
</organism>
<evidence type="ECO:0000256" key="10">
    <source>
        <dbReference type="ARBA" id="ARBA00023204"/>
    </source>
</evidence>
<dbReference type="GO" id="GO:0004844">
    <property type="term" value="F:uracil DNA N-glycosylase activity"/>
    <property type="evidence" value="ECO:0007669"/>
    <property type="project" value="TreeGrafter"/>
</dbReference>
<keyword evidence="7" id="KW-0805">Transcription regulation</keyword>
<evidence type="ECO:0000256" key="5">
    <source>
        <dbReference type="ARBA" id="ARBA00022843"/>
    </source>
</evidence>
<feature type="compositionally biased region" description="Low complexity" evidence="18">
    <location>
        <begin position="1742"/>
        <end position="1761"/>
    </location>
</feature>
<comment type="caution">
    <text evidence="20">The sequence shown here is derived from an EMBL/GenBank/DDBJ whole genome shotgun (WGS) entry which is preliminary data.</text>
</comment>
<dbReference type="InterPro" id="IPR005122">
    <property type="entry name" value="Uracil-DNA_glycosylase-like"/>
</dbReference>
<keyword evidence="3" id="KW-0227">DNA damage</keyword>
<feature type="compositionally biased region" description="Polar residues" evidence="18">
    <location>
        <begin position="1874"/>
        <end position="1890"/>
    </location>
</feature>
<dbReference type="SUPFAM" id="SSF52141">
    <property type="entry name" value="Uracil-DNA glycosylase-like"/>
    <property type="match status" value="1"/>
</dbReference>
<feature type="compositionally biased region" description="Polar residues" evidence="18">
    <location>
        <begin position="922"/>
        <end position="937"/>
    </location>
</feature>
<feature type="compositionally biased region" description="Basic and acidic residues" evidence="18">
    <location>
        <begin position="398"/>
        <end position="407"/>
    </location>
</feature>
<feature type="compositionally biased region" description="Basic and acidic residues" evidence="18">
    <location>
        <begin position="649"/>
        <end position="658"/>
    </location>
</feature>
<feature type="compositionally biased region" description="Polar residues" evidence="18">
    <location>
        <begin position="420"/>
        <end position="451"/>
    </location>
</feature>
<feature type="region of interest" description="Disordered" evidence="18">
    <location>
        <begin position="385"/>
        <end position="490"/>
    </location>
</feature>
<feature type="compositionally biased region" description="Polar residues" evidence="18">
    <location>
        <begin position="1602"/>
        <end position="1618"/>
    </location>
</feature>
<evidence type="ECO:0000256" key="15">
    <source>
        <dbReference type="ARBA" id="ARBA00066769"/>
    </source>
</evidence>
<evidence type="ECO:0000256" key="4">
    <source>
        <dbReference type="ARBA" id="ARBA00022801"/>
    </source>
</evidence>
<feature type="region of interest" description="Disordered" evidence="18">
    <location>
        <begin position="1676"/>
        <end position="1719"/>
    </location>
</feature>
<keyword evidence="5" id="KW-0832">Ubl conjugation</keyword>
<feature type="compositionally biased region" description="Low complexity" evidence="18">
    <location>
        <begin position="470"/>
        <end position="490"/>
    </location>
</feature>
<feature type="compositionally biased region" description="Polar residues" evidence="18">
    <location>
        <begin position="242"/>
        <end position="253"/>
    </location>
</feature>
<dbReference type="GO" id="GO:0006285">
    <property type="term" value="P:base-excision repair, AP site formation"/>
    <property type="evidence" value="ECO:0007669"/>
    <property type="project" value="InterPro"/>
</dbReference>
<feature type="region of interest" description="Disordered" evidence="18">
    <location>
        <begin position="950"/>
        <end position="969"/>
    </location>
</feature>
<evidence type="ECO:0000256" key="17">
    <source>
        <dbReference type="ARBA" id="ARBA00083221"/>
    </source>
</evidence>
<dbReference type="GO" id="GO:0040029">
    <property type="term" value="P:epigenetic regulation of gene expression"/>
    <property type="evidence" value="ECO:0007669"/>
    <property type="project" value="UniProtKB-ARBA"/>
</dbReference>
<accession>A0A0L0BS42</accession>
<evidence type="ECO:0000256" key="16">
    <source>
        <dbReference type="ARBA" id="ARBA00071248"/>
    </source>
</evidence>
<evidence type="ECO:0000256" key="8">
    <source>
        <dbReference type="ARBA" id="ARBA00023159"/>
    </source>
</evidence>
<evidence type="ECO:0000256" key="6">
    <source>
        <dbReference type="ARBA" id="ARBA00022853"/>
    </source>
</evidence>
<comment type="similarity">
    <text evidence="13">Belongs to the uracil-DNA glycosylase (UDG) superfamily. TDG/mug family.</text>
</comment>
<feature type="compositionally biased region" description="Polar residues" evidence="18">
    <location>
        <begin position="2022"/>
        <end position="2051"/>
    </location>
</feature>
<comment type="subunit">
    <text evidence="14">Homodimer. Interacts with AICDA and GADD45A.</text>
</comment>
<evidence type="ECO:0000256" key="12">
    <source>
        <dbReference type="ARBA" id="ARBA00052915"/>
    </source>
</evidence>
<keyword evidence="2" id="KW-1017">Isopeptide bond</keyword>
<feature type="region of interest" description="Disordered" evidence="18">
    <location>
        <begin position="1789"/>
        <end position="1808"/>
    </location>
</feature>
<evidence type="ECO:0000313" key="21">
    <source>
        <dbReference type="Proteomes" id="UP000037069"/>
    </source>
</evidence>
<dbReference type="PANTHER" id="PTHR12159">
    <property type="entry name" value="G/T AND G/U MISMATCH-SPECIFIC DNA GLYCOSYLASE"/>
    <property type="match status" value="1"/>
</dbReference>
<feature type="region of interest" description="Disordered" evidence="18">
    <location>
        <begin position="892"/>
        <end position="941"/>
    </location>
</feature>
<feature type="region of interest" description="Disordered" evidence="18">
    <location>
        <begin position="1998"/>
        <end position="2054"/>
    </location>
</feature>
<reference evidence="20 21" key="1">
    <citation type="journal article" date="2015" name="Nat. Commun.">
        <title>Lucilia cuprina genome unlocks parasitic fly biology to underpin future interventions.</title>
        <authorList>
            <person name="Anstead C.A."/>
            <person name="Korhonen P.K."/>
            <person name="Young N.D."/>
            <person name="Hall R.S."/>
            <person name="Jex A.R."/>
            <person name="Murali S.C."/>
            <person name="Hughes D.S."/>
            <person name="Lee S.F."/>
            <person name="Perry T."/>
            <person name="Stroehlein A.J."/>
            <person name="Ansell B.R."/>
            <person name="Breugelmans B."/>
            <person name="Hofmann A."/>
            <person name="Qu J."/>
            <person name="Dugan S."/>
            <person name="Lee S.L."/>
            <person name="Chao H."/>
            <person name="Dinh H."/>
            <person name="Han Y."/>
            <person name="Doddapaneni H.V."/>
            <person name="Worley K.C."/>
            <person name="Muzny D.M."/>
            <person name="Ioannidis P."/>
            <person name="Waterhouse R.M."/>
            <person name="Zdobnov E.M."/>
            <person name="James P.J."/>
            <person name="Bagnall N.H."/>
            <person name="Kotze A.C."/>
            <person name="Gibbs R.A."/>
            <person name="Richards S."/>
            <person name="Batterham P."/>
            <person name="Gasser R.B."/>
        </authorList>
    </citation>
    <scope>NUCLEOTIDE SEQUENCE [LARGE SCALE GENOMIC DNA]</scope>
    <source>
        <strain evidence="20 21">LS</strain>
        <tissue evidence="20">Full body</tissue>
    </source>
</reference>
<feature type="compositionally biased region" description="Low complexity" evidence="18">
    <location>
        <begin position="1909"/>
        <end position="1920"/>
    </location>
</feature>
<keyword evidence="9" id="KW-0804">Transcription</keyword>
<sequence length="2119" mass="237540">MHENAWNINFIQTELEKYRHFYSQKKKEKISQQVKLYIEKGPAVSVHNASSNPNTCEKFNLFHKINKNDILFENIYINADINCDILFVTTLTYTTKLYTSLLIRSLKESYNCTSETDHGKHIEFMGDERVMAGANCKRYLQNKLGERKRRRPNSSLLESAEFSDERLVGDTSNSTRLRQTIRQSSQKHLVCTANNLAVKLNKTEDLQTRTTTAGSKKYLRSNKQEDREHLTDYEEMKKHSPSSEYNDTMNYTGSDKDENSNNGRDAMYDAAANDITNENYKNVGKHDFEEDDMFDNEKNINDADNENFEEICTKQDMQKENDTTFNSSTSIGSGVKPPSLMDMNESTHAATSTSYECLENVVFEKPDELYVNKEVKEEKDNFDIHKTVNPNNESQSDYDVHNTDMRLKSSGNEGGKNEHTVQLTPSSSSHDIQTTHSLCHTNENIASSPHFNNNNDEDEHHQSEYENDLSHLSNSVCSENSSSSNPSCEISMENINENFSSNESNKQPYEGEINPNEIEQNQKHVLKLTNIAMNSSLVSNSTKNPHTLNIGISSSPKDEQYSHYNADEINGCAIKSSPPTVPPINITTQTNQETSNENKCFQETDIKNGCPDVSVASAADATGYNKEEEAGPFNNPKTSTNINIGNIDQRSDCKENNLKNEPTTTSISQSGNRHSPLEEHLKNDSKLQDKLENKQEQENQQEQEDQHFNKYLEQSSQVQHTHQQHEKDIIDAADKVYTQIEEQYHHQQHHVASISSTYGQMLNSHQQNEHEEHQHRHSSAVHNHQHLQNQTIQHSMQQHYSAEQLYQLQQQEHHQQLHMQHQMQKQELQQLHNMPGTPQREHRQQHSHIMDFLHPQHHHHNVTNTHSPLHQQQQIHEVYHDLMMDEFHEEHNSPYKLGLSPSTVKHENQDDGYETSAGDVLTPNSHASSTHSITPQHHMQHGGLVKNVVKSEEQQQSLRLQQQSQRNPHVINDRNQNIQQELVTNESTVNIAPRDPYHFIDDDLNSATNNSLRNILTPPHSHPRSNQEGGPINGFMAMQSETSASASLNPSSDMYALTNTTVLHHHSQKPTCLETNTTTSRTNADIQQHFSEISADIAVQEQQDAILNLQTKSVQKRRGRKKKVPDVALLPTIERANSIDVNPITGFTKTKERKKHDRFNGMSEEEVVKRILPDHLCDNLDIVIIGINPGLFAAYKGHHYAGPGNHFWKCLYLSGLTQEQMNADEDFKLMKYGIGFTNMVQRATKGSADLTRKEIKEGSRILLEKLQRFRPKIAVFNGKLIFEVFSGKKDFNFGRQPECVEGTDTFIWVMPSSSARCAQLPRAADKVPFYAALKKFRDYLNGLIPHIDQSECVFTEERIKQQCEQENYKNQQSSATSSNDPAYQNAIGISNTNNPLQNPVGYSFDPETNPHGAGEGPGPPADDNNVSNNFMMSSLVGTQHEKKKRGRPKKIKGQEIIDPVTGNKIQVNSQLMSSNNGDYSNILNLSVVQVSNSEMPKKKRGRPKKVKPHPNMMQTDIGQSNTMLGQKPNIMSIQSLTSDITQGSTNQMQGLQTNQHVSLYSTPPHQRSIYSPMASPMASPSLNCSYTTNTPPSQPQHDKLCLNSNGREPSKATSATDLVESTNHQHTIQDQNFGESPPPSSPNICNVDFEPPAASATTAAIVNENVNSDLNTMHQRLHSNHQRSRFNSPINSGEATPDHNTNEHFQQWLSPQPNHNIHSPAAVTSTMFVNSPQQSSLNYHDQPQQQQMQAIQQQPQSQHQEIAQWPIRQSRYDDITNNPYLLNSQLHQTHSHNHDNHNHQNQHSGSDVARKSLSGLESLVDQIPTISESESIALSSAAAVNAQVAAAAAVESRLQGLADSHGGGESHFSAMVGPQNSPTSAPSNNSQIQQSNTTSNLLNSNFSVSNLAASSASSNNNNNAHENYGLPSNSRPLTNPNAYHHSNLMAAAVLAAAAANTPTNLSSPTAVAGTANHHTSMYMDPHAHLTTHVPVNSLYATTAPPTHHHHTAVAAHHHHHAAAHYGSSTQHSAGSDYATSNNPYAPTQSNVTASHTLHMPSPNYPYGYPTATASQSNYSAYPHSHHANHHHHGHPHAHHTTAHHLAMFDRLKPTDITGYSGGF</sequence>
<dbReference type="Gene3D" id="3.40.470.10">
    <property type="entry name" value="Uracil-DNA glycosylase-like domain"/>
    <property type="match status" value="1"/>
</dbReference>
<feature type="compositionally biased region" description="Basic and acidic residues" evidence="18">
    <location>
        <begin position="675"/>
        <end position="685"/>
    </location>
</feature>
<dbReference type="SMART" id="SM00384">
    <property type="entry name" value="AT_hook"/>
    <property type="match status" value="2"/>
</dbReference>
<dbReference type="GO" id="GO:0141016">
    <property type="term" value="F:G/T mismatch-specific thymine-DNA glycosylase activity"/>
    <property type="evidence" value="ECO:0007669"/>
    <property type="project" value="UniProtKB-EC"/>
</dbReference>
<feature type="compositionally biased region" description="Low complexity" evidence="18">
    <location>
        <begin position="954"/>
        <end position="966"/>
    </location>
</feature>
<dbReference type="FunFam" id="3.40.470.10:FF:000002">
    <property type="entry name" value="G/T mismatch-specific thymine DNA glycosylase"/>
    <property type="match status" value="1"/>
</dbReference>
<keyword evidence="21" id="KW-1185">Reference proteome</keyword>
<feature type="region of interest" description="Disordered" evidence="18">
    <location>
        <begin position="1365"/>
        <end position="1429"/>
    </location>
</feature>
<dbReference type="Pfam" id="PF03167">
    <property type="entry name" value="UDG"/>
    <property type="match status" value="1"/>
</dbReference>
<feature type="compositionally biased region" description="Polar residues" evidence="18">
    <location>
        <begin position="1703"/>
        <end position="1719"/>
    </location>
</feature>
<dbReference type="GO" id="GO:0003677">
    <property type="term" value="F:DNA binding"/>
    <property type="evidence" value="ECO:0007669"/>
    <property type="project" value="InterPro"/>
</dbReference>
<feature type="compositionally biased region" description="Basic residues" evidence="18">
    <location>
        <begin position="2002"/>
        <end position="2018"/>
    </location>
</feature>
<feature type="region of interest" description="Disordered" evidence="18">
    <location>
        <begin position="624"/>
        <end position="685"/>
    </location>
</feature>
<dbReference type="GO" id="GO:0032183">
    <property type="term" value="F:SUMO binding"/>
    <property type="evidence" value="ECO:0007669"/>
    <property type="project" value="UniProtKB-ARBA"/>
</dbReference>
<comment type="subcellular location">
    <subcellularLocation>
        <location evidence="1">Nucleus</location>
    </subcellularLocation>
</comment>
<evidence type="ECO:0000256" key="18">
    <source>
        <dbReference type="SAM" id="MobiDB-lite"/>
    </source>
</evidence>
<evidence type="ECO:0000256" key="3">
    <source>
        <dbReference type="ARBA" id="ARBA00022763"/>
    </source>
</evidence>
<feature type="compositionally biased region" description="Polar residues" evidence="18">
    <location>
        <begin position="1926"/>
        <end position="1937"/>
    </location>
</feature>
<feature type="region of interest" description="Disordered" evidence="18">
    <location>
        <begin position="1587"/>
        <end position="1618"/>
    </location>
</feature>
<dbReference type="InterPro" id="IPR017956">
    <property type="entry name" value="AT_hook_DNA-bd_motif"/>
</dbReference>
<feature type="compositionally biased region" description="Polar residues" evidence="18">
    <location>
        <begin position="1731"/>
        <end position="1741"/>
    </location>
</feature>
<evidence type="ECO:0000313" key="20">
    <source>
        <dbReference type="EMBL" id="KNC22862.1"/>
    </source>
</evidence>
<feature type="compositionally biased region" description="Polar residues" evidence="18">
    <location>
        <begin position="388"/>
        <end position="397"/>
    </location>
</feature>
<feature type="compositionally biased region" description="Basic residues" evidence="18">
    <location>
        <begin position="1497"/>
        <end position="1508"/>
    </location>
</feature>
<protein>
    <recommendedName>
        <fullName evidence="16">G/T mismatch-specific thymine DNA glycosylase</fullName>
        <ecNumber evidence="15">3.2.2.29</ecNumber>
    </recommendedName>
    <alternativeName>
        <fullName evidence="17">Thymine-DNA glycosylase</fullName>
    </alternativeName>
</protein>
<evidence type="ECO:0000256" key="14">
    <source>
        <dbReference type="ARBA" id="ARBA00064519"/>
    </source>
</evidence>
<keyword evidence="10" id="KW-0234">DNA repair</keyword>
<dbReference type="SMART" id="SM00987">
    <property type="entry name" value="UreE_C"/>
    <property type="match status" value="1"/>
</dbReference>
<feature type="region of interest" description="Disordered" evidence="18">
    <location>
        <begin position="766"/>
        <end position="799"/>
    </location>
</feature>
<dbReference type="OrthoDB" id="565731at2759"/>
<dbReference type="STRING" id="7375.A0A0L0BS42"/>
<comment type="catalytic activity">
    <reaction evidence="12">
        <text>Hydrolyzes mismatched double-stranded DNA and polynucleotides, releasing free thymine.</text>
        <dbReference type="EC" id="3.2.2.29"/>
    </reaction>
</comment>
<keyword evidence="6" id="KW-0156">Chromatin regulator</keyword>
<feature type="domain" description="Uracil-DNA glycosylase-like" evidence="19">
    <location>
        <begin position="1173"/>
        <end position="1334"/>
    </location>
</feature>
<evidence type="ECO:0000256" key="11">
    <source>
        <dbReference type="ARBA" id="ARBA00023242"/>
    </source>
</evidence>
<evidence type="ECO:0000256" key="2">
    <source>
        <dbReference type="ARBA" id="ARBA00022499"/>
    </source>
</evidence>
<dbReference type="InterPro" id="IPR036895">
    <property type="entry name" value="Uracil-DNA_glycosylase-like_sf"/>
</dbReference>